<feature type="transmembrane region" description="Helical" evidence="2">
    <location>
        <begin position="433"/>
        <end position="450"/>
    </location>
</feature>
<feature type="region of interest" description="Disordered" evidence="1">
    <location>
        <begin position="1"/>
        <end position="52"/>
    </location>
</feature>
<name>A0ABW3F021_9ACTN</name>
<keyword evidence="2" id="KW-0472">Membrane</keyword>
<comment type="caution">
    <text evidence="3">The sequence shown here is derived from an EMBL/GenBank/DDBJ whole genome shotgun (WGS) entry which is preliminary data.</text>
</comment>
<proteinExistence type="predicted"/>
<feature type="compositionally biased region" description="Basic and acidic residues" evidence="1">
    <location>
        <begin position="10"/>
        <end position="19"/>
    </location>
</feature>
<sequence length="580" mass="61089">MTDDPVSLQKEPKGPRPVDRPPAQRAAPRAAPYAAPHAAPHAAPRVHGPMPPPYFVRPTKFERMMRRWPKPEPLRPAFVGAAAAAGLVGALTLGPMLLEGALGVGLPIVAVAVAAVSGAAAHRAGRLVAPATRGRRGLARVNRTAIVFALLALALVGTAAVRDADWIVALALLLAMPVASYTAAGGRSWTELIGGGLAYPASALRMVPWAARGVGGAATSERGVTWPVIRTGLLVAGLLLVFGALFAGADAAFGDLVSGLVPDVSGGDMFGYGFAFVVTMLAALAGVHLAQAPPPLHLLTPPRPAPAGRWSWIVPIAALDLLFLAFCAVQARVFLAADKDALLAETGLTYAEYARQGFFQLLVVTVLVIAVIALAMTWAPSATRADRASVRTLLGLLCALTLVVVAVALRRMYLYEEAFGWTRLRLWVHAFEMWLGLVVVLGAVGAVFGFRRSLLPRAIAGSGAAALLALAALNPDAFIAERNVDRFEATGKIDVLYLRGLSADAVPALDRLPEPQRSCALRQIARNLEDDEPGMAANLARARARDVLADRPVERRASGYQACYEMTNPYAPSRTASPGY</sequence>
<dbReference type="RefSeq" id="WP_378303626.1">
    <property type="nucleotide sequence ID" value="NZ_JBHTJA010000073.1"/>
</dbReference>
<dbReference type="EMBL" id="JBHTJA010000073">
    <property type="protein sequence ID" value="MFD0904109.1"/>
    <property type="molecule type" value="Genomic_DNA"/>
</dbReference>
<dbReference type="Proteomes" id="UP001596972">
    <property type="component" value="Unassembled WGS sequence"/>
</dbReference>
<feature type="transmembrane region" description="Helical" evidence="2">
    <location>
        <begin position="392"/>
        <end position="413"/>
    </location>
</feature>
<dbReference type="Pfam" id="PF13687">
    <property type="entry name" value="DUF4153"/>
    <property type="match status" value="1"/>
</dbReference>
<evidence type="ECO:0000313" key="4">
    <source>
        <dbReference type="Proteomes" id="UP001596972"/>
    </source>
</evidence>
<keyword evidence="4" id="KW-1185">Reference proteome</keyword>
<feature type="transmembrane region" description="Helical" evidence="2">
    <location>
        <begin position="141"/>
        <end position="160"/>
    </location>
</feature>
<organism evidence="3 4">
    <name type="scientific">Actinomadura sediminis</name>
    <dbReference type="NCBI Taxonomy" id="1038904"/>
    <lineage>
        <taxon>Bacteria</taxon>
        <taxon>Bacillati</taxon>
        <taxon>Actinomycetota</taxon>
        <taxon>Actinomycetes</taxon>
        <taxon>Streptosporangiales</taxon>
        <taxon>Thermomonosporaceae</taxon>
        <taxon>Actinomadura</taxon>
    </lineage>
</organism>
<feature type="transmembrane region" description="Helical" evidence="2">
    <location>
        <begin position="73"/>
        <end position="94"/>
    </location>
</feature>
<protein>
    <submittedName>
        <fullName evidence="3">DUF4153 domain-containing protein</fullName>
    </submittedName>
</protein>
<accession>A0ABW3F021</accession>
<feature type="transmembrane region" description="Helical" evidence="2">
    <location>
        <begin position="228"/>
        <end position="249"/>
    </location>
</feature>
<feature type="transmembrane region" description="Helical" evidence="2">
    <location>
        <begin position="357"/>
        <end position="380"/>
    </location>
</feature>
<feature type="transmembrane region" description="Helical" evidence="2">
    <location>
        <begin position="310"/>
        <end position="337"/>
    </location>
</feature>
<evidence type="ECO:0000313" key="3">
    <source>
        <dbReference type="EMBL" id="MFD0904109.1"/>
    </source>
</evidence>
<feature type="transmembrane region" description="Helical" evidence="2">
    <location>
        <begin position="166"/>
        <end position="184"/>
    </location>
</feature>
<feature type="transmembrane region" description="Helical" evidence="2">
    <location>
        <begin position="100"/>
        <end position="121"/>
    </location>
</feature>
<feature type="transmembrane region" description="Helical" evidence="2">
    <location>
        <begin position="269"/>
        <end position="290"/>
    </location>
</feature>
<evidence type="ECO:0000256" key="1">
    <source>
        <dbReference type="SAM" id="MobiDB-lite"/>
    </source>
</evidence>
<dbReference type="InterPro" id="IPR025291">
    <property type="entry name" value="DUF4153"/>
</dbReference>
<reference evidence="4" key="1">
    <citation type="journal article" date="2019" name="Int. J. Syst. Evol. Microbiol.">
        <title>The Global Catalogue of Microorganisms (GCM) 10K type strain sequencing project: providing services to taxonomists for standard genome sequencing and annotation.</title>
        <authorList>
            <consortium name="The Broad Institute Genomics Platform"/>
            <consortium name="The Broad Institute Genome Sequencing Center for Infectious Disease"/>
            <person name="Wu L."/>
            <person name="Ma J."/>
        </authorList>
    </citation>
    <scope>NUCLEOTIDE SEQUENCE [LARGE SCALE GENOMIC DNA]</scope>
    <source>
        <strain evidence="4">JCM 31202</strain>
    </source>
</reference>
<gene>
    <name evidence="3" type="ORF">ACFQ11_27255</name>
</gene>
<feature type="compositionally biased region" description="Low complexity" evidence="1">
    <location>
        <begin position="21"/>
        <end position="45"/>
    </location>
</feature>
<keyword evidence="2" id="KW-1133">Transmembrane helix</keyword>
<keyword evidence="2" id="KW-0812">Transmembrane</keyword>
<evidence type="ECO:0000256" key="2">
    <source>
        <dbReference type="SAM" id="Phobius"/>
    </source>
</evidence>